<keyword evidence="3" id="KW-1029">Fimbrium biogenesis</keyword>
<dbReference type="RefSeq" id="WP_284397653.1">
    <property type="nucleotide sequence ID" value="NZ_BSNQ01000003.1"/>
</dbReference>
<evidence type="ECO:0000313" key="9">
    <source>
        <dbReference type="Proteomes" id="UP001620405"/>
    </source>
</evidence>
<dbReference type="InterPro" id="IPR011047">
    <property type="entry name" value="Quinoprotein_ADH-like_sf"/>
</dbReference>
<evidence type="ECO:0000313" key="8">
    <source>
        <dbReference type="EMBL" id="MFK2873343.1"/>
    </source>
</evidence>
<evidence type="ECO:0000259" key="7">
    <source>
        <dbReference type="Pfam" id="PF05567"/>
    </source>
</evidence>
<evidence type="ECO:0000256" key="5">
    <source>
        <dbReference type="ARBA" id="ARBA00022837"/>
    </source>
</evidence>
<gene>
    <name evidence="8" type="ORF">ISP13_07335</name>
</gene>
<keyword evidence="5" id="KW-0106">Calcium</keyword>
<evidence type="ECO:0000256" key="4">
    <source>
        <dbReference type="ARBA" id="ARBA00022723"/>
    </source>
</evidence>
<evidence type="ECO:0000256" key="3">
    <source>
        <dbReference type="ARBA" id="ARBA00022558"/>
    </source>
</evidence>
<evidence type="ECO:0000256" key="1">
    <source>
        <dbReference type="ARBA" id="ARBA00004561"/>
    </source>
</evidence>
<dbReference type="EMBL" id="JADIKG010000011">
    <property type="protein sequence ID" value="MFK2873343.1"/>
    <property type="molecule type" value="Genomic_DNA"/>
</dbReference>
<dbReference type="SUPFAM" id="SSF50998">
    <property type="entry name" value="Quinoprotein alcohol dehydrogenase-like"/>
    <property type="match status" value="1"/>
</dbReference>
<comment type="caution">
    <text evidence="8">The sequence shown here is derived from an EMBL/GenBank/DDBJ whole genome shotgun (WGS) entry which is preliminary data.</text>
</comment>
<accession>A0ABW8ITQ0</accession>
<keyword evidence="6" id="KW-0281">Fimbrium</keyword>
<reference evidence="8 9" key="1">
    <citation type="submission" date="2020-10" db="EMBL/GenBank/DDBJ databases">
        <title>Phylogeny of dyella-like bacteria.</title>
        <authorList>
            <person name="Fu J."/>
        </authorList>
    </citation>
    <scope>NUCLEOTIDE SEQUENCE [LARGE SCALE GENOMIC DNA]</scope>
    <source>
        <strain evidence="8 9">DHOB07</strain>
    </source>
</reference>
<organism evidence="8 9">
    <name type="scientific">Dyella lipolytica</name>
    <dbReference type="NCBI Taxonomy" id="1867835"/>
    <lineage>
        <taxon>Bacteria</taxon>
        <taxon>Pseudomonadati</taxon>
        <taxon>Pseudomonadota</taxon>
        <taxon>Gammaproteobacteria</taxon>
        <taxon>Lysobacterales</taxon>
        <taxon>Rhodanobacteraceae</taxon>
        <taxon>Dyella</taxon>
    </lineage>
</organism>
<feature type="domain" description="PilY1 beta-propeller" evidence="7">
    <location>
        <begin position="236"/>
        <end position="601"/>
    </location>
</feature>
<dbReference type="Proteomes" id="UP001620405">
    <property type="component" value="Unassembled WGS sequence"/>
</dbReference>
<protein>
    <recommendedName>
        <fullName evidence="7">PilY1 beta-propeller domain-containing protein</fullName>
    </recommendedName>
</protein>
<comment type="subcellular location">
    <subcellularLocation>
        <location evidence="1">Fimbrium</location>
    </subcellularLocation>
</comment>
<name>A0ABW8ITQ0_9GAMM</name>
<keyword evidence="4" id="KW-0479">Metal-binding</keyword>
<evidence type="ECO:0000256" key="6">
    <source>
        <dbReference type="ARBA" id="ARBA00023263"/>
    </source>
</evidence>
<dbReference type="Pfam" id="PF05567">
    <property type="entry name" value="T4P_PilY1"/>
    <property type="match status" value="1"/>
</dbReference>
<comment type="similarity">
    <text evidence="2">Belongs to the PilY1 family.</text>
</comment>
<keyword evidence="9" id="KW-1185">Reference proteome</keyword>
<evidence type="ECO:0000256" key="2">
    <source>
        <dbReference type="ARBA" id="ARBA00008387"/>
    </source>
</evidence>
<dbReference type="InterPro" id="IPR008707">
    <property type="entry name" value="B-propeller_PilY1"/>
</dbReference>
<sequence>MSTSSIGVIRLSGGALAWLSIALVYFGASLSLNVEAAETRLPGTVELSPMPLDHAQSAPTLTVLGLNANVLTTGSLTFEGGYDPRNWSGILRAVPLNADGTLSDVVWDASIILTDASATPPGRRTILTAGTDSTGAVTGMAFESNSRFDASETEGLMTPVPQDTVNDTMAARVDYLRGVRSEEAAGVMRTRQSLLGAIVDAQTVYVAYPTGNYTDAWPTTIRGVSVPAPEMAPDAQGYDTFVAANANRPPTVYVGANDGMLHAFNAPVPNCTMFDSNGNCSHYVADADAGKELWAYVPRATYGYLGNLTSLHDFRWAPTVDATPVTRDVYFSERGDRTWHTILVGGLRLGGRGVYALDITHPTAPSEVFPERTVLWEFDADAASGTSASGGAYDPADLGFTYGQPAIARLANGRWAVLIPSGYFADCSQPDKPTNCKVANGTPPADYSALFVLDAQTGEVMAELKTPTTIDGATSYGLSSPVLGAYNNDQIDDVAFAGDLAGNLWRFDLSAPNPLHWTVTLAYRPAVQGAQPITTMPRLFPDPITHRFIVVFGTGKYLGGGDNTTVGVPTQSVYGIRDKVDHNGKPITVTRSNLQAQTLSQTVVTDPSDPNAGATLRNLSSHPVPSKADGWYFDLNVTAGERVVVTPSALFNTNTVLVSTLIPDGNAVHAKAGGAVMAVDALTGGPGSAVASFGGIAYAGAVINQAPGAHMLPVATIMGGGKLLLPGVSLKGKKGNLDLPLSFGSPLWRRRSWSVLTQGP</sequence>
<proteinExistence type="inferred from homology"/>